<protein>
    <submittedName>
        <fullName evidence="1">Uncharacterized protein</fullName>
    </submittedName>
</protein>
<dbReference type="OrthoDB" id="24970at10239"/>
<dbReference type="KEGG" id="vg:6920688"/>
<dbReference type="GeneID" id="6920688"/>
<evidence type="ECO:0000313" key="1">
    <source>
        <dbReference type="EMBL" id="ACH62195.1"/>
    </source>
</evidence>
<gene>
    <name evidence="1" type="primary">228</name>
    <name evidence="1" type="ORF">MYRNA_228</name>
</gene>
<dbReference type="RefSeq" id="YP_002225105.1">
    <property type="nucleotide sequence ID" value="NC_011273.1"/>
</dbReference>
<accession>B5LJJ8</accession>
<sequence length="99" mass="11496">MNKKRKYKSDTKVEFLHEVEIKSGSKTYKLVKGMAVSVNRKPGLLPGKYEFLYAEESKDGTLVLTVEGKLSQAWEDRRRRTIRVEDIKQVHIKTRPSTD</sequence>
<organism evidence="1 2">
    <name type="scientific">Mycobacterium phage Myrna</name>
    <dbReference type="NCBI Taxonomy" id="546805"/>
    <lineage>
        <taxon>Viruses</taxon>
        <taxon>Duplodnaviria</taxon>
        <taxon>Heunggongvirae</taxon>
        <taxon>Uroviricota</taxon>
        <taxon>Caudoviricetes</taxon>
        <taxon>Ceeclamvirinae</taxon>
        <taxon>Myrnavirus</taxon>
        <taxon>Myrnavirus myrna</taxon>
    </lineage>
</organism>
<name>B5LJJ8_9CAUD</name>
<proteinExistence type="predicted"/>
<reference evidence="1 2" key="1">
    <citation type="submission" date="2008-06" db="EMBL/GenBank/DDBJ databases">
        <authorList>
            <person name="Smith A.L."/>
            <person name="Paladin E.C."/>
            <person name="Jacobs-Sera D."/>
            <person name="Hendirx R.W."/>
            <person name="Hatfull G.F."/>
        </authorList>
    </citation>
    <scope>NUCLEOTIDE SEQUENCE [LARGE SCALE GENOMIC DNA]</scope>
</reference>
<evidence type="ECO:0000313" key="2">
    <source>
        <dbReference type="Proteomes" id="UP000001849"/>
    </source>
</evidence>
<keyword evidence="2" id="KW-1185">Reference proteome</keyword>
<dbReference type="EMBL" id="EU826466">
    <property type="protein sequence ID" value="ACH62195.1"/>
    <property type="molecule type" value="Genomic_DNA"/>
</dbReference>
<dbReference type="Proteomes" id="UP000001849">
    <property type="component" value="Segment"/>
</dbReference>